<dbReference type="Proteomes" id="UP000187203">
    <property type="component" value="Unassembled WGS sequence"/>
</dbReference>
<dbReference type="Gene3D" id="3.40.225.10">
    <property type="entry name" value="Class II aldolase/adducin N-terminal domain"/>
    <property type="match status" value="1"/>
</dbReference>
<dbReference type="AlphaFoldDB" id="A0A1R3G9S8"/>
<dbReference type="GO" id="GO:0046570">
    <property type="term" value="F:methylthioribulose 1-phosphate dehydratase activity"/>
    <property type="evidence" value="ECO:0007669"/>
    <property type="project" value="TreeGrafter"/>
</dbReference>
<dbReference type="InterPro" id="IPR036409">
    <property type="entry name" value="Aldolase_II/adducin_N_sf"/>
</dbReference>
<reference evidence="3" key="1">
    <citation type="submission" date="2013-09" db="EMBL/GenBank/DDBJ databases">
        <title>Corchorus olitorius genome sequencing.</title>
        <authorList>
            <person name="Alam M."/>
            <person name="Haque M.S."/>
            <person name="Islam M.S."/>
            <person name="Emdad E.M."/>
            <person name="Islam M.M."/>
            <person name="Ahmed B."/>
            <person name="Halim A."/>
            <person name="Hossen Q.M.M."/>
            <person name="Hossain M.Z."/>
            <person name="Ahmed R."/>
            <person name="Khan M.M."/>
            <person name="Islam R."/>
            <person name="Rashid M.M."/>
            <person name="Khan S.A."/>
            <person name="Rahman M.S."/>
            <person name="Alam M."/>
            <person name="Yahiya A.S."/>
            <person name="Khan M.S."/>
            <person name="Azam M.S."/>
            <person name="Haque T."/>
            <person name="Lashkar M.Z.H."/>
            <person name="Akhand A.I."/>
            <person name="Morshed G."/>
            <person name="Roy S."/>
            <person name="Uddin K.S."/>
            <person name="Rabeya T."/>
            <person name="Hossain A.S."/>
            <person name="Chowdhury A."/>
            <person name="Snigdha A.R."/>
            <person name="Mortoza M.S."/>
            <person name="Matin S.A."/>
            <person name="Hoque S.M.E."/>
            <person name="Islam M.K."/>
            <person name="Roy D.K."/>
            <person name="Haider R."/>
            <person name="Moosa M.M."/>
            <person name="Elias S.M."/>
            <person name="Hasan A.M."/>
            <person name="Jahan S."/>
            <person name="Shafiuddin M."/>
            <person name="Mahmood N."/>
            <person name="Shommy N.S."/>
        </authorList>
    </citation>
    <scope>NUCLEOTIDE SEQUENCE [LARGE SCALE GENOMIC DNA]</scope>
    <source>
        <strain evidence="3">cv. O-4</strain>
    </source>
</reference>
<dbReference type="PANTHER" id="PTHR10640:SF7">
    <property type="entry name" value="METHYLTHIORIBULOSE-1-PHOSPHATE DEHYDRATASE"/>
    <property type="match status" value="1"/>
</dbReference>
<dbReference type="Pfam" id="PF00596">
    <property type="entry name" value="Aldolase_II"/>
    <property type="match status" value="1"/>
</dbReference>
<dbReference type="SUPFAM" id="SSF56784">
    <property type="entry name" value="HAD-like"/>
    <property type="match status" value="1"/>
</dbReference>
<dbReference type="OrthoDB" id="191080at2759"/>
<evidence type="ECO:0000313" key="2">
    <source>
        <dbReference type="EMBL" id="OMO54807.1"/>
    </source>
</evidence>
<name>A0A1R3G9S8_9ROSI</name>
<dbReference type="InterPro" id="IPR001303">
    <property type="entry name" value="Aldolase_II/adducin_N"/>
</dbReference>
<accession>A0A1R3G9S8</accession>
<dbReference type="GO" id="GO:0005737">
    <property type="term" value="C:cytoplasm"/>
    <property type="evidence" value="ECO:0007669"/>
    <property type="project" value="TreeGrafter"/>
</dbReference>
<dbReference type="SUPFAM" id="SSF53639">
    <property type="entry name" value="AraD/HMP-PK domain-like"/>
    <property type="match status" value="1"/>
</dbReference>
<dbReference type="EMBL" id="AWUE01023152">
    <property type="protein sequence ID" value="OMO54807.1"/>
    <property type="molecule type" value="Genomic_DNA"/>
</dbReference>
<keyword evidence="3" id="KW-1185">Reference proteome</keyword>
<evidence type="ECO:0000313" key="3">
    <source>
        <dbReference type="Proteomes" id="UP000187203"/>
    </source>
</evidence>
<organism evidence="2 3">
    <name type="scientific">Corchorus olitorius</name>
    <dbReference type="NCBI Taxonomy" id="93759"/>
    <lineage>
        <taxon>Eukaryota</taxon>
        <taxon>Viridiplantae</taxon>
        <taxon>Streptophyta</taxon>
        <taxon>Embryophyta</taxon>
        <taxon>Tracheophyta</taxon>
        <taxon>Spermatophyta</taxon>
        <taxon>Magnoliopsida</taxon>
        <taxon>eudicotyledons</taxon>
        <taxon>Gunneridae</taxon>
        <taxon>Pentapetalae</taxon>
        <taxon>rosids</taxon>
        <taxon>malvids</taxon>
        <taxon>Malvales</taxon>
        <taxon>Malvaceae</taxon>
        <taxon>Grewioideae</taxon>
        <taxon>Apeibeae</taxon>
        <taxon>Corchorus</taxon>
    </lineage>
</organism>
<dbReference type="InterPro" id="IPR036412">
    <property type="entry name" value="HAD-like_sf"/>
</dbReference>
<proteinExistence type="predicted"/>
<dbReference type="STRING" id="93759.A0A1R3G9S8"/>
<dbReference type="PANTHER" id="PTHR10640">
    <property type="entry name" value="METHYLTHIORIBULOSE-1-PHOSPHATE DEHYDRATASE"/>
    <property type="match status" value="1"/>
</dbReference>
<evidence type="ECO:0000259" key="1">
    <source>
        <dbReference type="Pfam" id="PF00596"/>
    </source>
</evidence>
<feature type="domain" description="Class II aldolase/adducin N-terminal" evidence="1">
    <location>
        <begin position="16"/>
        <end position="77"/>
    </location>
</feature>
<dbReference type="Gene3D" id="1.10.720.60">
    <property type="match status" value="1"/>
</dbReference>
<sequence length="223" mass="24784">MEMIKGIKGHGYHDELVVPIIENTAHEGELTESLTEAMRAYPRTTAILVRNHGVFVWGDSWITAKTQAECYHYLFDAAIKLHQLGLDWSIPTHGPLGNVNGLWGFSGNHSRGAKVGTLGLDYMIEPSQIQEDLEQGVAGAVPIPSNYVGKEPAIASLAAYVEAMMKTDRKLICLQQLQYHIWRTGFQSNELVGVVFEDVPEALERWQTSGIKNSQLLSVSFYV</sequence>
<comment type="caution">
    <text evidence="2">The sequence shown here is derived from an EMBL/GenBank/DDBJ whole genome shotgun (WGS) entry which is preliminary data.</text>
</comment>
<dbReference type="GO" id="GO:0019509">
    <property type="term" value="P:L-methionine salvage from methylthioadenosine"/>
    <property type="evidence" value="ECO:0007669"/>
    <property type="project" value="TreeGrafter"/>
</dbReference>
<gene>
    <name evidence="2" type="ORF">COLO4_36342</name>
</gene>
<protein>
    <recommendedName>
        <fullName evidence="1">Class II aldolase/adducin N-terminal domain-containing protein</fullName>
    </recommendedName>
</protein>